<protein>
    <submittedName>
        <fullName evidence="1">Unannotated protein</fullName>
    </submittedName>
</protein>
<dbReference type="AlphaFoldDB" id="A0A6J6EB90"/>
<evidence type="ECO:0000313" key="1">
    <source>
        <dbReference type="EMBL" id="CAB4573641.1"/>
    </source>
</evidence>
<accession>A0A6J6EB90</accession>
<reference evidence="1" key="1">
    <citation type="submission" date="2020-05" db="EMBL/GenBank/DDBJ databases">
        <authorList>
            <person name="Chiriac C."/>
            <person name="Salcher M."/>
            <person name="Ghai R."/>
            <person name="Kavagutti S V."/>
        </authorList>
    </citation>
    <scope>NUCLEOTIDE SEQUENCE</scope>
</reference>
<sequence>MGCVLLLTHFGVVMSGKRCVKCRSISKLAEPEPIMIPARSSMTATEVEANCSPAIARDDKCLLMFLSFAIPPR</sequence>
<proteinExistence type="predicted"/>
<name>A0A6J6EB90_9ZZZZ</name>
<dbReference type="EMBL" id="CAEZTN010000027">
    <property type="protein sequence ID" value="CAB4573641.1"/>
    <property type="molecule type" value="Genomic_DNA"/>
</dbReference>
<gene>
    <name evidence="1" type="ORF">UFOPK1689_00845</name>
</gene>
<organism evidence="1">
    <name type="scientific">freshwater metagenome</name>
    <dbReference type="NCBI Taxonomy" id="449393"/>
    <lineage>
        <taxon>unclassified sequences</taxon>
        <taxon>metagenomes</taxon>
        <taxon>ecological metagenomes</taxon>
    </lineage>
</organism>